<dbReference type="RefSeq" id="WP_346036395.1">
    <property type="nucleotide sequence ID" value="NZ_BAAALY010000012.1"/>
</dbReference>
<sequence>MFALYATLTMITAAGMATGAWMNFVHHPIPVAAAKQVGIPQTWALPLGGLLAAGALGLLAGFVIPPLGVAAAIGLVLYFVGAVIAHLRIGDFHLAPATVFLTLTIATLTATLAYRIG</sequence>
<protein>
    <recommendedName>
        <fullName evidence="8">DoxX-like family protein</fullName>
    </recommendedName>
</protein>
<keyword evidence="7" id="KW-1185">Reference proteome</keyword>
<evidence type="ECO:0000256" key="5">
    <source>
        <dbReference type="SAM" id="Phobius"/>
    </source>
</evidence>
<feature type="transmembrane region" description="Helical" evidence="5">
    <location>
        <begin position="95"/>
        <end position="114"/>
    </location>
</feature>
<keyword evidence="2 5" id="KW-0812">Transmembrane</keyword>
<evidence type="ECO:0000313" key="6">
    <source>
        <dbReference type="EMBL" id="GAA1550089.1"/>
    </source>
</evidence>
<evidence type="ECO:0000256" key="4">
    <source>
        <dbReference type="ARBA" id="ARBA00023136"/>
    </source>
</evidence>
<feature type="transmembrane region" description="Helical" evidence="5">
    <location>
        <begin position="43"/>
        <end position="62"/>
    </location>
</feature>
<evidence type="ECO:0008006" key="8">
    <source>
        <dbReference type="Google" id="ProtNLM"/>
    </source>
</evidence>
<evidence type="ECO:0000313" key="7">
    <source>
        <dbReference type="Proteomes" id="UP001501791"/>
    </source>
</evidence>
<comment type="subcellular location">
    <subcellularLocation>
        <location evidence="1">Membrane</location>
        <topology evidence="1">Multi-pass membrane protein</topology>
    </subcellularLocation>
</comment>
<gene>
    <name evidence="6" type="ORF">GCM10009691_25840</name>
</gene>
<name>A0ABN2C3S7_9MICO</name>
<dbReference type="Proteomes" id="UP001501791">
    <property type="component" value="Unassembled WGS sequence"/>
</dbReference>
<keyword evidence="3 5" id="KW-1133">Transmembrane helix</keyword>
<accession>A0ABN2C3S7</accession>
<evidence type="ECO:0000256" key="2">
    <source>
        <dbReference type="ARBA" id="ARBA00022692"/>
    </source>
</evidence>
<organism evidence="6 7">
    <name type="scientific">Brevibacterium picturae</name>
    <dbReference type="NCBI Taxonomy" id="260553"/>
    <lineage>
        <taxon>Bacteria</taxon>
        <taxon>Bacillati</taxon>
        <taxon>Actinomycetota</taxon>
        <taxon>Actinomycetes</taxon>
        <taxon>Micrococcales</taxon>
        <taxon>Brevibacteriaceae</taxon>
        <taxon>Brevibacterium</taxon>
    </lineage>
</organism>
<dbReference type="Pfam" id="PF13564">
    <property type="entry name" value="DoxX_2"/>
    <property type="match status" value="1"/>
</dbReference>
<reference evidence="6 7" key="1">
    <citation type="journal article" date="2019" name="Int. J. Syst. Evol. Microbiol.">
        <title>The Global Catalogue of Microorganisms (GCM) 10K type strain sequencing project: providing services to taxonomists for standard genome sequencing and annotation.</title>
        <authorList>
            <consortium name="The Broad Institute Genomics Platform"/>
            <consortium name="The Broad Institute Genome Sequencing Center for Infectious Disease"/>
            <person name="Wu L."/>
            <person name="Ma J."/>
        </authorList>
    </citation>
    <scope>NUCLEOTIDE SEQUENCE [LARGE SCALE GENOMIC DNA]</scope>
    <source>
        <strain evidence="6 7">JCM 13319</strain>
    </source>
</reference>
<evidence type="ECO:0000256" key="3">
    <source>
        <dbReference type="ARBA" id="ARBA00022989"/>
    </source>
</evidence>
<comment type="caution">
    <text evidence="6">The sequence shown here is derived from an EMBL/GenBank/DDBJ whole genome shotgun (WGS) entry which is preliminary data.</text>
</comment>
<proteinExistence type="predicted"/>
<dbReference type="EMBL" id="BAAALY010000012">
    <property type="protein sequence ID" value="GAA1550089.1"/>
    <property type="molecule type" value="Genomic_DNA"/>
</dbReference>
<keyword evidence="4 5" id="KW-0472">Membrane</keyword>
<feature type="transmembrane region" description="Helical" evidence="5">
    <location>
        <begin position="69"/>
        <end position="89"/>
    </location>
</feature>
<evidence type="ECO:0000256" key="1">
    <source>
        <dbReference type="ARBA" id="ARBA00004141"/>
    </source>
</evidence>
<dbReference type="InterPro" id="IPR032808">
    <property type="entry name" value="DoxX"/>
</dbReference>